<comment type="subcellular location">
    <subcellularLocation>
        <location evidence="1">Cell outer membrane</location>
    </subcellularLocation>
</comment>
<evidence type="ECO:0000256" key="5">
    <source>
        <dbReference type="ARBA" id="ARBA00023237"/>
    </source>
</evidence>
<dbReference type="AlphaFoldDB" id="A0A964TBP2"/>
<keyword evidence="3 6" id="KW-0802">TPR repeat</keyword>
<dbReference type="SMART" id="SM00028">
    <property type="entry name" value="TPR"/>
    <property type="match status" value="2"/>
</dbReference>
<dbReference type="GO" id="GO:0009279">
    <property type="term" value="C:cell outer membrane"/>
    <property type="evidence" value="ECO:0007669"/>
    <property type="project" value="UniProtKB-SubCell"/>
</dbReference>
<dbReference type="Pfam" id="PF00691">
    <property type="entry name" value="OmpA"/>
    <property type="match status" value="1"/>
</dbReference>
<keyword evidence="5" id="KW-0998">Cell outer membrane</keyword>
<reference evidence="9" key="1">
    <citation type="submission" date="2020-01" db="EMBL/GenBank/DDBJ databases">
        <title>Muricauda ochracea sp. nov., isolated from a tidal flat of Garorim bay in Korea.</title>
        <authorList>
            <person name="Kim D."/>
            <person name="Yoo Y."/>
            <person name="Kim J.-J."/>
        </authorList>
    </citation>
    <scope>NUCLEOTIDE SEQUENCE</scope>
    <source>
        <strain evidence="9">JGD-17</strain>
    </source>
</reference>
<dbReference type="Pfam" id="PF07719">
    <property type="entry name" value="TPR_2"/>
    <property type="match status" value="1"/>
</dbReference>
<dbReference type="InterPro" id="IPR006665">
    <property type="entry name" value="OmpA-like"/>
</dbReference>
<dbReference type="Pfam" id="PF13620">
    <property type="entry name" value="CarboxypepD_reg"/>
    <property type="match status" value="1"/>
</dbReference>
<accession>A0A964TBP2</accession>
<feature type="repeat" description="TPR" evidence="6">
    <location>
        <begin position="56"/>
        <end position="89"/>
    </location>
</feature>
<name>A0A964TBP2_9FLAO</name>
<dbReference type="Gene3D" id="3.30.1330.60">
    <property type="entry name" value="OmpA-like domain"/>
    <property type="match status" value="1"/>
</dbReference>
<protein>
    <submittedName>
        <fullName evidence="9">OmpA family protein</fullName>
    </submittedName>
</protein>
<dbReference type="SUPFAM" id="SSF48452">
    <property type="entry name" value="TPR-like"/>
    <property type="match status" value="1"/>
</dbReference>
<dbReference type="SUPFAM" id="SSF82171">
    <property type="entry name" value="DPP6 N-terminal domain-like"/>
    <property type="match status" value="1"/>
</dbReference>
<dbReference type="PANTHER" id="PTHR30329">
    <property type="entry name" value="STATOR ELEMENT OF FLAGELLAR MOTOR COMPLEX"/>
    <property type="match status" value="1"/>
</dbReference>
<dbReference type="Gene3D" id="2.60.40.1120">
    <property type="entry name" value="Carboxypeptidase-like, regulatory domain"/>
    <property type="match status" value="1"/>
</dbReference>
<evidence type="ECO:0000256" key="3">
    <source>
        <dbReference type="ARBA" id="ARBA00022803"/>
    </source>
</evidence>
<dbReference type="Gene3D" id="1.25.40.10">
    <property type="entry name" value="Tetratricopeptide repeat domain"/>
    <property type="match status" value="1"/>
</dbReference>
<dbReference type="InterPro" id="IPR011990">
    <property type="entry name" value="TPR-like_helical_dom_sf"/>
</dbReference>
<dbReference type="PROSITE" id="PS50293">
    <property type="entry name" value="TPR_REGION"/>
    <property type="match status" value="1"/>
</dbReference>
<dbReference type="InterPro" id="IPR050330">
    <property type="entry name" value="Bact_OuterMem_StrucFunc"/>
</dbReference>
<dbReference type="SUPFAM" id="SSF49478">
    <property type="entry name" value="Cna protein B-type domain"/>
    <property type="match status" value="1"/>
</dbReference>
<comment type="caution">
    <text evidence="9">The sequence shown here is derived from an EMBL/GenBank/DDBJ whole genome shotgun (WGS) entry which is preliminary data.</text>
</comment>
<feature type="domain" description="OmpA-like" evidence="8">
    <location>
        <begin position="526"/>
        <end position="646"/>
    </location>
</feature>
<dbReference type="EMBL" id="JAAABI010000001">
    <property type="protein sequence ID" value="NAY91068.1"/>
    <property type="molecule type" value="Genomic_DNA"/>
</dbReference>
<dbReference type="CDD" id="cd07185">
    <property type="entry name" value="OmpA_C-like"/>
    <property type="match status" value="1"/>
</dbReference>
<proteinExistence type="predicted"/>
<dbReference type="InterPro" id="IPR011659">
    <property type="entry name" value="WD40"/>
</dbReference>
<dbReference type="InterPro" id="IPR006664">
    <property type="entry name" value="OMP_bac"/>
</dbReference>
<keyword evidence="4 7" id="KW-0472">Membrane</keyword>
<keyword evidence="10" id="KW-1185">Reference proteome</keyword>
<dbReference type="InterPro" id="IPR013105">
    <property type="entry name" value="TPR_2"/>
</dbReference>
<keyword evidence="2" id="KW-0677">Repeat</keyword>
<dbReference type="PANTHER" id="PTHR30329:SF21">
    <property type="entry name" value="LIPOPROTEIN YIAD-RELATED"/>
    <property type="match status" value="1"/>
</dbReference>
<sequence length="646" mass="73504">MRIRLSVLVLCIGYMPLGLYAQKSNIKKADEVFEAYAYIDARDIYLKVVKSGYESAQIYKNLGDTYYFNGEYNDAANWYKKLIERYPNELEPEYYYRAAQSYKSIGEYQESKKLMGKFSSLSSTSSVANNFMQDYPALDSLVNNTSDKYKVVNITEDFSGSDFGPSFHKDKLVYSSSSKNTKGSKTHEWTGLKYLDLFEADLDEDYNLKDPSPIKGDINTPYHESTAAFTKDGKTVYFTRNNYLNGKKGRNKKREITLKIYKAEKNDKGSWTHVKELPFNHDAFSTAHPALSPDEKRLYFSSDRNGSFGESDLWYVEIGANGSYGKPINLGPEINTEARETFPYISETNNLYFASDGHIGLGGLDIFAISLTENGSYQKVTNLKQPINSGDDDFGFIFNEEKQIGFLSSNRNGEKGSASDDIYKVRKACAVEVLEGIITDADTHLPIQGAMVSFLDDDNKRVAWTISDENGAYRFDDLLDCNKQYRIRGEHKEMEYDPTEKTLVISGDNTRENLDLQLTPSGCPVNDLGCKLDLQPIYFDYGKYTIRPDAEVELAKILEALKEYPELKIHIESHTDSRSSDKFNMRLSQKRAWTSKQWLIKRGIDPSRLTSKGYGETQLLNKCANGVKCSDAEHQLNRRSMFIIKQ</sequence>
<dbReference type="RefSeq" id="WP_166522455.1">
    <property type="nucleotide sequence ID" value="NZ_JAAABI010000001.1"/>
</dbReference>
<evidence type="ECO:0000313" key="10">
    <source>
        <dbReference type="Proteomes" id="UP000667650"/>
    </source>
</evidence>
<dbReference type="Gene3D" id="2.120.10.30">
    <property type="entry name" value="TolB, C-terminal domain"/>
    <property type="match status" value="1"/>
</dbReference>
<evidence type="ECO:0000313" key="9">
    <source>
        <dbReference type="EMBL" id="NAY91068.1"/>
    </source>
</evidence>
<evidence type="ECO:0000256" key="2">
    <source>
        <dbReference type="ARBA" id="ARBA00022737"/>
    </source>
</evidence>
<dbReference type="PRINTS" id="PR01021">
    <property type="entry name" value="OMPADOMAIN"/>
</dbReference>
<evidence type="ECO:0000256" key="7">
    <source>
        <dbReference type="PROSITE-ProRule" id="PRU00473"/>
    </source>
</evidence>
<dbReference type="InterPro" id="IPR019734">
    <property type="entry name" value="TPR_rpt"/>
</dbReference>
<dbReference type="InterPro" id="IPR036737">
    <property type="entry name" value="OmpA-like_sf"/>
</dbReference>
<evidence type="ECO:0000256" key="4">
    <source>
        <dbReference type="ARBA" id="ARBA00023136"/>
    </source>
</evidence>
<evidence type="ECO:0000259" key="8">
    <source>
        <dbReference type="PROSITE" id="PS51123"/>
    </source>
</evidence>
<organism evidence="9 10">
    <name type="scientific">Flagellimonas ochracea</name>
    <dbReference type="NCBI Taxonomy" id="2696472"/>
    <lineage>
        <taxon>Bacteria</taxon>
        <taxon>Pseudomonadati</taxon>
        <taxon>Bacteroidota</taxon>
        <taxon>Flavobacteriia</taxon>
        <taxon>Flavobacteriales</taxon>
        <taxon>Flavobacteriaceae</taxon>
        <taxon>Flagellimonas</taxon>
    </lineage>
</organism>
<dbReference type="PROSITE" id="PS50005">
    <property type="entry name" value="TPR"/>
    <property type="match status" value="1"/>
</dbReference>
<dbReference type="Pfam" id="PF13181">
    <property type="entry name" value="TPR_8"/>
    <property type="match status" value="1"/>
</dbReference>
<evidence type="ECO:0000256" key="6">
    <source>
        <dbReference type="PROSITE-ProRule" id="PRU00339"/>
    </source>
</evidence>
<dbReference type="Pfam" id="PF07676">
    <property type="entry name" value="PD40"/>
    <property type="match status" value="3"/>
</dbReference>
<dbReference type="PROSITE" id="PS51123">
    <property type="entry name" value="OMPA_2"/>
    <property type="match status" value="1"/>
</dbReference>
<dbReference type="SUPFAM" id="SSF103088">
    <property type="entry name" value="OmpA-like"/>
    <property type="match status" value="1"/>
</dbReference>
<dbReference type="InterPro" id="IPR011042">
    <property type="entry name" value="6-blade_b-propeller_TolB-like"/>
</dbReference>
<gene>
    <name evidence="9" type="ORF">GTQ34_03970</name>
</gene>
<evidence type="ECO:0000256" key="1">
    <source>
        <dbReference type="ARBA" id="ARBA00004442"/>
    </source>
</evidence>
<dbReference type="Proteomes" id="UP000667650">
    <property type="component" value="Unassembled WGS sequence"/>
</dbReference>